<name>A0A0F2LTX2_SPOSC</name>
<dbReference type="AlphaFoldDB" id="A0A0F2LTX2"/>
<evidence type="ECO:0000313" key="6">
    <source>
        <dbReference type="Proteomes" id="UP000033710"/>
    </source>
</evidence>
<comment type="caution">
    <text evidence="5">The sequence shown here is derived from an EMBL/GenBank/DDBJ whole genome shotgun (WGS) entry which is preliminary data.</text>
</comment>
<reference evidence="5 6" key="1">
    <citation type="journal article" date="2014" name="BMC Genomics">
        <title>Comparative genomics of the major fungal agents of human and animal Sporotrichosis: Sporothrix schenckii and Sporothrix brasiliensis.</title>
        <authorList>
            <person name="Teixeira M.M."/>
            <person name="de Almeida L.G."/>
            <person name="Kubitschek-Barreira P."/>
            <person name="Alves F.L."/>
            <person name="Kioshima E.S."/>
            <person name="Abadio A.K."/>
            <person name="Fernandes L."/>
            <person name="Derengowski L.S."/>
            <person name="Ferreira K.S."/>
            <person name="Souza R.C."/>
            <person name="Ruiz J.C."/>
            <person name="de Andrade N.C."/>
            <person name="Paes H.C."/>
            <person name="Nicola A.M."/>
            <person name="Albuquerque P."/>
            <person name="Gerber A.L."/>
            <person name="Martins V.P."/>
            <person name="Peconick L.D."/>
            <person name="Neto A.V."/>
            <person name="Chaucanez C.B."/>
            <person name="Silva P.A."/>
            <person name="Cunha O.L."/>
            <person name="de Oliveira F.F."/>
            <person name="dos Santos T.C."/>
            <person name="Barros A.L."/>
            <person name="Soares M.A."/>
            <person name="de Oliveira L.M."/>
            <person name="Marini M.M."/>
            <person name="Villalobos-Duno H."/>
            <person name="Cunha M.M."/>
            <person name="de Hoog S."/>
            <person name="da Silveira J.F."/>
            <person name="Henrissat B."/>
            <person name="Nino-Vega G.A."/>
            <person name="Cisalpino P.S."/>
            <person name="Mora-Montes H.M."/>
            <person name="Almeida S.R."/>
            <person name="Stajich J.E."/>
            <person name="Lopes-Bezerra L.M."/>
            <person name="Vasconcelos A.T."/>
            <person name="Felipe M.S."/>
        </authorList>
    </citation>
    <scope>NUCLEOTIDE SEQUENCE [LARGE SCALE GENOMIC DNA]</scope>
    <source>
        <strain evidence="5 6">1099-18</strain>
    </source>
</reference>
<proteinExistence type="inferred from homology"/>
<dbReference type="RefSeq" id="XP_016582621.1">
    <property type="nucleotide sequence ID" value="XM_016727365.1"/>
</dbReference>
<dbReference type="KEGG" id="ssck:SPSK_00396"/>
<dbReference type="InterPro" id="IPR012337">
    <property type="entry name" value="RNaseH-like_sf"/>
</dbReference>
<feature type="domain" description="Piwi" evidence="4">
    <location>
        <begin position="662"/>
        <end position="970"/>
    </location>
</feature>
<dbReference type="SUPFAM" id="SSF53098">
    <property type="entry name" value="Ribonuclease H-like"/>
    <property type="match status" value="1"/>
</dbReference>
<dbReference type="SMART" id="SM01163">
    <property type="entry name" value="DUF1785"/>
    <property type="match status" value="1"/>
</dbReference>
<dbReference type="PROSITE" id="PS50821">
    <property type="entry name" value="PAZ"/>
    <property type="match status" value="1"/>
</dbReference>
<dbReference type="VEuPathDB" id="FungiDB:SPSK_00396"/>
<dbReference type="InterPro" id="IPR003165">
    <property type="entry name" value="Piwi"/>
</dbReference>
<dbReference type="InterPro" id="IPR032472">
    <property type="entry name" value="ArgoL2"/>
</dbReference>
<dbReference type="Pfam" id="PF02171">
    <property type="entry name" value="Piwi"/>
    <property type="match status" value="1"/>
</dbReference>
<dbReference type="Proteomes" id="UP000033710">
    <property type="component" value="Unassembled WGS sequence"/>
</dbReference>
<dbReference type="InterPro" id="IPR003100">
    <property type="entry name" value="PAZ_dom"/>
</dbReference>
<dbReference type="Pfam" id="PF16488">
    <property type="entry name" value="ArgoL2"/>
    <property type="match status" value="1"/>
</dbReference>
<organism evidence="5 6">
    <name type="scientific">Sporothrix schenckii 1099-18</name>
    <dbReference type="NCBI Taxonomy" id="1397361"/>
    <lineage>
        <taxon>Eukaryota</taxon>
        <taxon>Fungi</taxon>
        <taxon>Dikarya</taxon>
        <taxon>Ascomycota</taxon>
        <taxon>Pezizomycotina</taxon>
        <taxon>Sordariomycetes</taxon>
        <taxon>Sordariomycetidae</taxon>
        <taxon>Ophiostomatales</taxon>
        <taxon>Ophiostomataceae</taxon>
        <taxon>Sporothrix</taxon>
    </lineage>
</organism>
<dbReference type="EMBL" id="AXCR01000012">
    <property type="protein sequence ID" value="KJR79945.1"/>
    <property type="molecule type" value="Genomic_DNA"/>
</dbReference>
<protein>
    <submittedName>
        <fullName evidence="5">Argonaute</fullName>
    </submittedName>
</protein>
<feature type="region of interest" description="Disordered" evidence="2">
    <location>
        <begin position="1"/>
        <end position="82"/>
    </location>
</feature>
<dbReference type="Pfam" id="PF16487">
    <property type="entry name" value="ArgoMid"/>
    <property type="match status" value="1"/>
</dbReference>
<dbReference type="GeneID" id="27662642"/>
<dbReference type="Pfam" id="PF08699">
    <property type="entry name" value="ArgoL1"/>
    <property type="match status" value="1"/>
</dbReference>
<dbReference type="Pfam" id="PF16486">
    <property type="entry name" value="ArgoN"/>
    <property type="match status" value="1"/>
</dbReference>
<reference evidence="5 6" key="2">
    <citation type="journal article" date="2015" name="Eukaryot. Cell">
        <title>Asexual propagation of a virulent clone complex in a human and feline outbreak of sporotrichosis.</title>
        <authorList>
            <person name="Teixeira Mde M."/>
            <person name="Rodrigues A.M."/>
            <person name="Tsui C.K."/>
            <person name="de Almeida L.G."/>
            <person name="Van Diepeningen A.D."/>
            <person name="van den Ende B.G."/>
            <person name="Fernandes G.F."/>
            <person name="Kano R."/>
            <person name="Hamelin R.C."/>
            <person name="Lopes-Bezerra L.M."/>
            <person name="Vasconcelos A.T."/>
            <person name="de Hoog S."/>
            <person name="de Camargo Z.P."/>
            <person name="Felipe M.S."/>
        </authorList>
    </citation>
    <scope>NUCLEOTIDE SEQUENCE [LARGE SCALE GENOMIC DNA]</scope>
    <source>
        <strain evidence="5 6">1099-18</strain>
    </source>
</reference>
<dbReference type="Gene3D" id="2.170.260.10">
    <property type="entry name" value="paz domain"/>
    <property type="match status" value="1"/>
</dbReference>
<dbReference type="InterPro" id="IPR036397">
    <property type="entry name" value="RNaseH_sf"/>
</dbReference>
<dbReference type="OrthoDB" id="10252740at2759"/>
<feature type="compositionally biased region" description="Low complexity" evidence="2">
    <location>
        <begin position="57"/>
        <end position="66"/>
    </location>
</feature>
<feature type="domain" description="PAZ" evidence="3">
    <location>
        <begin position="379"/>
        <end position="489"/>
    </location>
</feature>
<dbReference type="InterPro" id="IPR014811">
    <property type="entry name" value="ArgoL1"/>
</dbReference>
<dbReference type="SMART" id="SM00949">
    <property type="entry name" value="PAZ"/>
    <property type="match status" value="1"/>
</dbReference>
<evidence type="ECO:0000256" key="2">
    <source>
        <dbReference type="SAM" id="MobiDB-lite"/>
    </source>
</evidence>
<accession>A0A0F2LTX2</accession>
<evidence type="ECO:0000313" key="5">
    <source>
        <dbReference type="EMBL" id="KJR79945.1"/>
    </source>
</evidence>
<gene>
    <name evidence="5" type="ORF">SPSK_00396</name>
</gene>
<dbReference type="InterPro" id="IPR032474">
    <property type="entry name" value="Argonaute_N"/>
</dbReference>
<dbReference type="Gene3D" id="3.40.50.2300">
    <property type="match status" value="1"/>
</dbReference>
<dbReference type="CDD" id="cd02846">
    <property type="entry name" value="PAZ_argonaute_like"/>
    <property type="match status" value="1"/>
</dbReference>
<dbReference type="Pfam" id="PF02170">
    <property type="entry name" value="PAZ"/>
    <property type="match status" value="1"/>
</dbReference>
<dbReference type="Gene3D" id="3.30.420.10">
    <property type="entry name" value="Ribonuclease H-like superfamily/Ribonuclease H"/>
    <property type="match status" value="1"/>
</dbReference>
<dbReference type="InterPro" id="IPR032473">
    <property type="entry name" value="Argonaute_Mid_dom"/>
</dbReference>
<dbReference type="InterPro" id="IPR045246">
    <property type="entry name" value="Piwi_ago-like"/>
</dbReference>
<comment type="similarity">
    <text evidence="1">Belongs to the argonaute family.</text>
</comment>
<dbReference type="PANTHER" id="PTHR22891">
    <property type="entry name" value="EUKARYOTIC TRANSLATION INITIATION FACTOR 2C"/>
    <property type="match status" value="1"/>
</dbReference>
<dbReference type="PROSITE" id="PS50822">
    <property type="entry name" value="PIWI"/>
    <property type="match status" value="1"/>
</dbReference>
<dbReference type="SMART" id="SM00950">
    <property type="entry name" value="Piwi"/>
    <property type="match status" value="1"/>
</dbReference>
<dbReference type="SUPFAM" id="SSF101690">
    <property type="entry name" value="PAZ domain"/>
    <property type="match status" value="1"/>
</dbReference>
<evidence type="ECO:0000256" key="1">
    <source>
        <dbReference type="RuleBase" id="RU361178"/>
    </source>
</evidence>
<dbReference type="GO" id="GO:0003723">
    <property type="term" value="F:RNA binding"/>
    <property type="evidence" value="ECO:0007669"/>
    <property type="project" value="InterPro"/>
</dbReference>
<dbReference type="InterPro" id="IPR036085">
    <property type="entry name" value="PAZ_dom_sf"/>
</dbReference>
<sequence length="1029" mass="116681">MTGRPPQQGGPPPGGQRRLSQGSQSGGPPRGMAHQRGTSQSSQQGRPPNLDVSQQIPSGSPGPSSPRGAPNPFGPGLGFDPARNKIEEAKRREKVVPNRMDLPPEAYSMARLFPVSLLFSPASDGKKPLFAARPGYNEKDKPLNIRVNQYRVEQTNSVTVYQYAVSLVPEPPKAIVYKKCWASHAVQKQLERQPQVWLYDGRSLAWSICNQPGPVKIAIDLDAEAGKTTRPGHPNQYIMLIRQTSAIYLDSLMSYLRGKSGWDTHILECMNFFDHALRQKPSQSMTAIRRNFYHPQSPKRDLDGTIYAAKGIYAAFRLSESVRTGGSGLGINVDVANTTFWKDQTLDKLVMNLINISSDKWNVRTATEAAQLLRPIQWHLNTKLKEPTMSDAFKVMRRLHKLRFKVFHRGKTNDSKIYTIARFAWHQRFMFEGATSETYTFTLRKTGETRTVYDHYLKQYDVPLQYPKYPVIETTRDGAFPLEVCHILPWQRYNFKLNGQQTSDMIKFAVTRPAERAKSIMENVKRLGWDSDEYLREFGIRVNPDMSKVQARLLKPPVVSYKNGNATPGTSGRWDLRSKLFYINNKGRELRSWGVAVVDNCMDFPAVQNFIRVFTKTFKDHGGLVEKNPHLMKFPRGKDLGDAYQEAYDATTNANGGEDPVIMFWILPSKNSFPYYRLKKNGECRYGMVSQMLNAAHVAKAQPQYCSNVSMKVNAKLGGTTCRVPAEGGSPSAPAFFNQPTMIIGLDVSHGSTNMKGELEPSMAAMAVSWDKDAAKYSAFCQTNGYRQEIVNPVRMTSMFEKALRKWTETLNCKMPAHVFYFRDGVSEGQFIQVMDFEVAQLKEIFQKRCGRVPKFTVIVATKRHHIRFFPEPSSADRNGNPLPGTLVEKEVTHPFHYDFYLCSHTAIQGTARPVHYHVIHDEVKMPPHLLQKMIYQQCYQYARSTTPVSLHPAVYYAHIAGDRARAHENVESDRKDPELIKKSVENWTAKKSSGSITHPTESLPLLPFGAKESHEKNRNFTPWTMWFI</sequence>
<evidence type="ECO:0000259" key="4">
    <source>
        <dbReference type="PROSITE" id="PS50822"/>
    </source>
</evidence>
<dbReference type="CDD" id="cd04657">
    <property type="entry name" value="Piwi_ago-like"/>
    <property type="match status" value="1"/>
</dbReference>
<evidence type="ECO:0000259" key="3">
    <source>
        <dbReference type="PROSITE" id="PS50821"/>
    </source>
</evidence>